<keyword evidence="1" id="KW-0812">Transmembrane</keyword>
<feature type="transmembrane region" description="Helical" evidence="1">
    <location>
        <begin position="55"/>
        <end position="73"/>
    </location>
</feature>
<reference evidence="2" key="1">
    <citation type="submission" date="2017-04" db="EMBL/GenBank/DDBJ databases">
        <title>Complete Genome Sequences of Twelve Strains of a Stable Defined Moderately Diverse Mouse Microbiota 2 (sDMDMm2).</title>
        <authorList>
            <person name="Uchimura Y."/>
            <person name="Wyss M."/>
            <person name="Brugiroux S."/>
            <person name="Limenitakis J.P."/>
            <person name="Stecher B."/>
            <person name="McCoy K.D."/>
            <person name="Macpherson A.J."/>
        </authorList>
    </citation>
    <scope>NUCLEOTIDE SEQUENCE</scope>
    <source>
        <strain evidence="2">YL58</strain>
    </source>
</reference>
<organism evidence="2 3">
    <name type="scientific">Blautia pseudococcoides</name>
    <dbReference type="NCBI Taxonomy" id="1796616"/>
    <lineage>
        <taxon>Bacteria</taxon>
        <taxon>Bacillati</taxon>
        <taxon>Bacillota</taxon>
        <taxon>Clostridia</taxon>
        <taxon>Lachnospirales</taxon>
        <taxon>Lachnospiraceae</taxon>
        <taxon>Blautia</taxon>
    </lineage>
</organism>
<dbReference type="KEGG" id="byl:A4V09_22055"/>
<dbReference type="OrthoDB" id="2064049at2"/>
<gene>
    <name evidence="2" type="ORF">A4V09_22055</name>
</gene>
<proteinExistence type="predicted"/>
<sequence>MRFCDLFISYKIGLKGIKNTIPFTKLPFYRKIAVALVFTFSLISAFLIIIKYYKIAFTLMAATILLLIIFLIIDSTKRNLEKMLKQHYSPYSQKRMRMVIQVLEKYKIDVKNMDLIDMLICEAKAAQIQCDYLTPLKKSIKTLGAIIIPIVVYAVQKIGEDTPQGDILALAVQLIIIILLIFSIVFASATIVKDVLYFEYNQYNNFISDLHQIKIFYSMNDKMLYLPNDI</sequence>
<dbReference type="AlphaFoldDB" id="A0A1C7IJ92"/>
<accession>A0A1C7IJ92</accession>
<protein>
    <submittedName>
        <fullName evidence="2">Uncharacterized protein</fullName>
    </submittedName>
</protein>
<keyword evidence="3" id="KW-1185">Reference proteome</keyword>
<feature type="transmembrane region" description="Helical" evidence="1">
    <location>
        <begin position="167"/>
        <end position="192"/>
    </location>
</feature>
<evidence type="ECO:0000313" key="3">
    <source>
        <dbReference type="Proteomes" id="UP000092574"/>
    </source>
</evidence>
<feature type="transmembrane region" description="Helical" evidence="1">
    <location>
        <begin position="28"/>
        <end position="49"/>
    </location>
</feature>
<keyword evidence="1" id="KW-1133">Transmembrane helix</keyword>
<evidence type="ECO:0000313" key="2">
    <source>
        <dbReference type="EMBL" id="ANU78192.1"/>
    </source>
</evidence>
<feature type="transmembrane region" description="Helical" evidence="1">
    <location>
        <begin position="139"/>
        <end position="155"/>
    </location>
</feature>
<dbReference type="Proteomes" id="UP000092574">
    <property type="component" value="Chromosome"/>
</dbReference>
<name>A0A1C7IJ92_9FIRM</name>
<evidence type="ECO:0000256" key="1">
    <source>
        <dbReference type="SAM" id="Phobius"/>
    </source>
</evidence>
<dbReference type="RefSeq" id="WP_065544278.1">
    <property type="nucleotide sequence ID" value="NZ_CP015405.2"/>
</dbReference>
<keyword evidence="1" id="KW-0472">Membrane</keyword>
<dbReference type="EMBL" id="CP015405">
    <property type="protein sequence ID" value="ANU78192.1"/>
    <property type="molecule type" value="Genomic_DNA"/>
</dbReference>